<dbReference type="GO" id="GO:0016805">
    <property type="term" value="F:dipeptidase activity"/>
    <property type="evidence" value="ECO:0007669"/>
    <property type="project" value="TreeGrafter"/>
</dbReference>
<dbReference type="GO" id="GO:0046872">
    <property type="term" value="F:metal ion binding"/>
    <property type="evidence" value="ECO:0007669"/>
    <property type="project" value="UniProtKB-KW"/>
</dbReference>
<dbReference type="EMBL" id="JAGYPE010000006">
    <property type="protein sequence ID" value="MBS4185915.1"/>
    <property type="molecule type" value="Genomic_DNA"/>
</dbReference>
<proteinExistence type="predicted"/>
<dbReference type="GO" id="GO:0071713">
    <property type="term" value="F:para-aminobenzoyl-glutamate hydrolase activity"/>
    <property type="evidence" value="ECO:0007669"/>
    <property type="project" value="TreeGrafter"/>
</dbReference>
<dbReference type="GO" id="GO:0046657">
    <property type="term" value="P:folic acid catabolic process"/>
    <property type="evidence" value="ECO:0007669"/>
    <property type="project" value="TreeGrafter"/>
</dbReference>
<dbReference type="AlphaFoldDB" id="A0A942T5Q5"/>
<dbReference type="PANTHER" id="PTHR30575">
    <property type="entry name" value="PEPTIDASE M20"/>
    <property type="match status" value="1"/>
</dbReference>
<evidence type="ECO:0000313" key="3">
    <source>
        <dbReference type="EMBL" id="MBS4185915.1"/>
    </source>
</evidence>
<organism evidence="3">
    <name type="scientific">Neobacillus citreus</name>
    <dbReference type="NCBI Taxonomy" id="2833578"/>
    <lineage>
        <taxon>Bacteria</taxon>
        <taxon>Bacillati</taxon>
        <taxon>Bacillota</taxon>
        <taxon>Bacilli</taxon>
        <taxon>Bacillales</taxon>
        <taxon>Bacillaceae</taxon>
        <taxon>Neobacillus</taxon>
    </lineage>
</organism>
<dbReference type="GO" id="GO:0005737">
    <property type="term" value="C:cytoplasm"/>
    <property type="evidence" value="ECO:0007669"/>
    <property type="project" value="TreeGrafter"/>
</dbReference>
<dbReference type="Gene3D" id="3.40.630.10">
    <property type="entry name" value="Zn peptidases"/>
    <property type="match status" value="1"/>
</dbReference>
<dbReference type="InterPro" id="IPR052030">
    <property type="entry name" value="Peptidase_M20/M20A_hydrolases"/>
</dbReference>
<keyword evidence="1" id="KW-0479">Metal-binding</keyword>
<dbReference type="RefSeq" id="WP_213145720.1">
    <property type="nucleotide sequence ID" value="NZ_JAGYPE020000009.1"/>
</dbReference>
<dbReference type="NCBIfam" id="TIGR01891">
    <property type="entry name" value="amidohydrolases"/>
    <property type="match status" value="1"/>
</dbReference>
<evidence type="ECO:0000313" key="5">
    <source>
        <dbReference type="Proteomes" id="UP000677265"/>
    </source>
</evidence>
<feature type="binding site" evidence="1">
    <location>
        <position position="406"/>
    </location>
    <ligand>
        <name>Mn(2+)</name>
        <dbReference type="ChEBI" id="CHEBI:29035"/>
        <label>2</label>
    </ligand>
</feature>
<dbReference type="Proteomes" id="UP000677265">
    <property type="component" value="Unassembled WGS sequence"/>
</dbReference>
<feature type="binding site" evidence="1">
    <location>
        <position position="149"/>
    </location>
    <ligand>
        <name>Mn(2+)</name>
        <dbReference type="ChEBI" id="CHEBI:29035"/>
        <label>2</label>
    </ligand>
</feature>
<dbReference type="Pfam" id="PF01546">
    <property type="entry name" value="Peptidase_M20"/>
    <property type="match status" value="1"/>
</dbReference>
<protein>
    <submittedName>
        <fullName evidence="3">Amidohydrolase</fullName>
    </submittedName>
</protein>
<feature type="binding site" evidence="1">
    <location>
        <position position="151"/>
    </location>
    <ligand>
        <name>Mn(2+)</name>
        <dbReference type="ChEBI" id="CHEBI:29035"/>
        <label>2</label>
    </ligand>
</feature>
<dbReference type="InterPro" id="IPR011650">
    <property type="entry name" value="Peptidase_M20_dimer"/>
</dbReference>
<dbReference type="Pfam" id="PF07687">
    <property type="entry name" value="M20_dimer"/>
    <property type="match status" value="1"/>
</dbReference>
<dbReference type="EMBL" id="JAGYPE020000009">
    <property type="protein sequence ID" value="MCH6265397.1"/>
    <property type="molecule type" value="Genomic_DNA"/>
</dbReference>
<accession>A0A942T5Q5</accession>
<dbReference type="InterPro" id="IPR002933">
    <property type="entry name" value="Peptidase_M20"/>
</dbReference>
<feature type="domain" description="Peptidase M20 dimerisation" evidence="2">
    <location>
        <begin position="233"/>
        <end position="321"/>
    </location>
</feature>
<keyword evidence="5" id="KW-1185">Reference proteome</keyword>
<dbReference type="SUPFAM" id="SSF55031">
    <property type="entry name" value="Bacterial exopeptidase dimerisation domain"/>
    <property type="match status" value="1"/>
</dbReference>
<evidence type="ECO:0000256" key="1">
    <source>
        <dbReference type="PIRSR" id="PIRSR005962-1"/>
    </source>
</evidence>
<evidence type="ECO:0000259" key="2">
    <source>
        <dbReference type="Pfam" id="PF07687"/>
    </source>
</evidence>
<comment type="cofactor">
    <cofactor evidence="1">
        <name>Mn(2+)</name>
        <dbReference type="ChEBI" id="CHEBI:29035"/>
    </cofactor>
    <text evidence="1">The Mn(2+) ion enhances activity.</text>
</comment>
<dbReference type="InterPro" id="IPR017439">
    <property type="entry name" value="Amidohydrolase"/>
</dbReference>
<evidence type="ECO:0000313" key="4">
    <source>
        <dbReference type="EMBL" id="MCH6265397.1"/>
    </source>
</evidence>
<reference evidence="3" key="1">
    <citation type="submission" date="2021-05" db="EMBL/GenBank/DDBJ databases">
        <title>Novel Bacillus species.</title>
        <authorList>
            <person name="Liu G."/>
        </authorList>
    </citation>
    <scope>NUCLEOTIDE SEQUENCE</scope>
    <source>
        <strain evidence="3 5">FJAT-50051</strain>
    </source>
</reference>
<feature type="binding site" evidence="1">
    <location>
        <position position="209"/>
    </location>
    <ligand>
        <name>Mn(2+)</name>
        <dbReference type="ChEBI" id="CHEBI:29035"/>
        <label>2</label>
    </ligand>
</feature>
<sequence length="441" mass="47512">MKLEINGLVEEIYAEMVEWRRDFHKHPESGWLEFRTSSLVAEKLEAWGYEVMIGKQVIDSNARMGVPPEEILRQHEQRALNQGANIKWLEFVKGGHTGVVGILDTKRPGPTIGLRFDMDALDLVEANNPEHVPAAMGFRSVNEGMMHACGHDAHTSIGLGLAKLFSQIQDQLSGKIKLIFQPAEEGVRGAKSMVAAGVLDDVDVFLANHIGTGVPLGEYVCANNGYLSTTKIDVTFTGVASHAGKCPEEGRNALLAAASAVLNLHGISRHGDGNSRINVGVLNAGTGRNIIPSSAKLKIETRGDTPEVNEYILANAINILKGTAMAHQVEVNIDIVGEAKSVDCSQELAEFVQESIQTIEEISQVHLHSNESSGSEDATYMMEKVKSNGGLATYGVVGTTLAAGHHNEKFDIDELGMKIGVKALAQVVLNSTKLNVKKALV</sequence>
<keyword evidence="1" id="KW-0464">Manganese</keyword>
<gene>
    <name evidence="4" type="ORF">KHB02_007625</name>
    <name evidence="3" type="ORF">KHB02_31480</name>
</gene>
<dbReference type="PIRSF" id="PIRSF005962">
    <property type="entry name" value="Pept_M20D_amidohydro"/>
    <property type="match status" value="1"/>
</dbReference>
<dbReference type="InterPro" id="IPR036264">
    <property type="entry name" value="Bact_exopeptidase_dim_dom"/>
</dbReference>
<dbReference type="PANTHER" id="PTHR30575:SF3">
    <property type="entry name" value="PEPTIDASE M20 DIMERISATION DOMAIN-CONTAINING PROTEIN"/>
    <property type="match status" value="1"/>
</dbReference>
<dbReference type="SUPFAM" id="SSF53187">
    <property type="entry name" value="Zn-dependent exopeptidases"/>
    <property type="match status" value="1"/>
</dbReference>
<feature type="binding site" evidence="1">
    <location>
        <position position="185"/>
    </location>
    <ligand>
        <name>Mn(2+)</name>
        <dbReference type="ChEBI" id="CHEBI:29035"/>
        <label>2</label>
    </ligand>
</feature>
<comment type="caution">
    <text evidence="3">The sequence shown here is derived from an EMBL/GenBank/DDBJ whole genome shotgun (WGS) entry which is preliminary data.</text>
</comment>
<name>A0A942T5Q5_9BACI</name>